<sequence length="193" mass="21847">MAEFLLLKNQSFATSNSNNQYSNVNLNQNYKYPIFTDSFQFYSKLNNNRNCDIADNNKNKGKFESWNNKTSNFINLEKNEVKNPWKNDKTLKPANKSTLSLHISAYENSIKVAAFDLFSGGNTEGSIKNGKHIFAAPSTLVIQNPFEFPRQQNDKVSEPEVSQFEYSQRLFNPNKISNSGNKGGGCFDTVSKS</sequence>
<accession>A0AC35FKD4</accession>
<dbReference type="WBParaSite" id="PS1159_v2.g17734.t1">
    <property type="protein sequence ID" value="PS1159_v2.g17734.t1"/>
    <property type="gene ID" value="PS1159_v2.g17734"/>
</dbReference>
<evidence type="ECO:0000313" key="2">
    <source>
        <dbReference type="WBParaSite" id="PS1159_v2.g17734.t1"/>
    </source>
</evidence>
<protein>
    <submittedName>
        <fullName evidence="2">Uncharacterized protein</fullName>
    </submittedName>
</protein>
<organism evidence="1 2">
    <name type="scientific">Panagrolaimus sp. PS1159</name>
    <dbReference type="NCBI Taxonomy" id="55785"/>
    <lineage>
        <taxon>Eukaryota</taxon>
        <taxon>Metazoa</taxon>
        <taxon>Ecdysozoa</taxon>
        <taxon>Nematoda</taxon>
        <taxon>Chromadorea</taxon>
        <taxon>Rhabditida</taxon>
        <taxon>Tylenchina</taxon>
        <taxon>Panagrolaimomorpha</taxon>
        <taxon>Panagrolaimoidea</taxon>
        <taxon>Panagrolaimidae</taxon>
        <taxon>Panagrolaimus</taxon>
    </lineage>
</organism>
<proteinExistence type="predicted"/>
<evidence type="ECO:0000313" key="1">
    <source>
        <dbReference type="Proteomes" id="UP000887580"/>
    </source>
</evidence>
<dbReference type="Proteomes" id="UP000887580">
    <property type="component" value="Unplaced"/>
</dbReference>
<name>A0AC35FKD4_9BILA</name>
<reference evidence="2" key="1">
    <citation type="submission" date="2022-11" db="UniProtKB">
        <authorList>
            <consortium name="WormBaseParasite"/>
        </authorList>
    </citation>
    <scope>IDENTIFICATION</scope>
</reference>